<evidence type="ECO:0000259" key="9">
    <source>
        <dbReference type="Pfam" id="PF10502"/>
    </source>
</evidence>
<evidence type="ECO:0000256" key="4">
    <source>
        <dbReference type="ARBA" id="ARBA00019232"/>
    </source>
</evidence>
<feature type="transmembrane region" description="Helical" evidence="8">
    <location>
        <begin position="124"/>
        <end position="143"/>
    </location>
</feature>
<dbReference type="GO" id="GO:0016020">
    <property type="term" value="C:membrane"/>
    <property type="evidence" value="ECO:0007669"/>
    <property type="project" value="InterPro"/>
</dbReference>
<dbReference type="Pfam" id="PF18936">
    <property type="entry name" value="DUF5684"/>
    <property type="match status" value="1"/>
</dbReference>
<gene>
    <name evidence="10" type="ORF">FRX97_09420</name>
</gene>
<feature type="transmembrane region" description="Helical" evidence="8">
    <location>
        <begin position="85"/>
        <end position="104"/>
    </location>
</feature>
<dbReference type="InterPro" id="IPR043739">
    <property type="entry name" value="DUF5684"/>
</dbReference>
<evidence type="ECO:0000256" key="5">
    <source>
        <dbReference type="ARBA" id="ARBA00022801"/>
    </source>
</evidence>
<feature type="active site" evidence="7">
    <location>
        <position position="288"/>
    </location>
</feature>
<feature type="domain" description="Peptidase S26" evidence="9">
    <location>
        <begin position="461"/>
        <end position="498"/>
    </location>
</feature>
<organism evidence="10 11">
    <name type="scientific">Luteibaculum oceani</name>
    <dbReference type="NCBI Taxonomy" id="1294296"/>
    <lineage>
        <taxon>Bacteria</taxon>
        <taxon>Pseudomonadati</taxon>
        <taxon>Bacteroidota</taxon>
        <taxon>Flavobacteriia</taxon>
        <taxon>Flavobacteriales</taxon>
        <taxon>Luteibaculaceae</taxon>
        <taxon>Luteibaculum</taxon>
    </lineage>
</organism>
<dbReference type="InterPro" id="IPR019533">
    <property type="entry name" value="Peptidase_S26"/>
</dbReference>
<comment type="caution">
    <text evidence="10">The sequence shown here is derived from an EMBL/GenBank/DDBJ whole genome shotgun (WGS) entry which is preliminary data.</text>
</comment>
<dbReference type="Pfam" id="PF10502">
    <property type="entry name" value="Peptidase_S26"/>
    <property type="match status" value="2"/>
</dbReference>
<keyword evidence="11" id="KW-1185">Reference proteome</keyword>
<evidence type="ECO:0000256" key="6">
    <source>
        <dbReference type="ARBA" id="ARBA00029906"/>
    </source>
</evidence>
<dbReference type="PANTHER" id="PTHR43390">
    <property type="entry name" value="SIGNAL PEPTIDASE I"/>
    <property type="match status" value="1"/>
</dbReference>
<evidence type="ECO:0000256" key="1">
    <source>
        <dbReference type="ARBA" id="ARBA00000677"/>
    </source>
</evidence>
<feature type="active site" evidence="7">
    <location>
        <position position="152"/>
    </location>
</feature>
<dbReference type="EMBL" id="VORB01000008">
    <property type="protein sequence ID" value="TXC77072.1"/>
    <property type="molecule type" value="Genomic_DNA"/>
</dbReference>
<dbReference type="EC" id="3.4.21.89" evidence="3"/>
<reference evidence="10 11" key="1">
    <citation type="submission" date="2019-08" db="EMBL/GenBank/DDBJ databases">
        <title>Genome of Luteibaculum oceani JCM 18817.</title>
        <authorList>
            <person name="Bowman J.P."/>
        </authorList>
    </citation>
    <scope>NUCLEOTIDE SEQUENCE [LARGE SCALE GENOMIC DNA]</scope>
    <source>
        <strain evidence="10 11">JCM 18817</strain>
    </source>
</reference>
<evidence type="ECO:0000256" key="3">
    <source>
        <dbReference type="ARBA" id="ARBA00013208"/>
    </source>
</evidence>
<dbReference type="CDD" id="cd06530">
    <property type="entry name" value="S26_SPase_I"/>
    <property type="match status" value="2"/>
</dbReference>
<accession>A0A5C6UUM0</accession>
<dbReference type="InterPro" id="IPR019758">
    <property type="entry name" value="Pept_S26A_signal_pept_1_CS"/>
</dbReference>
<dbReference type="GO" id="GO:0009003">
    <property type="term" value="F:signal peptidase activity"/>
    <property type="evidence" value="ECO:0007669"/>
    <property type="project" value="UniProtKB-EC"/>
</dbReference>
<comment type="catalytic activity">
    <reaction evidence="1">
        <text>Cleavage of hydrophobic, N-terminal signal or leader sequences from secreted and periplasmic proteins.</text>
        <dbReference type="EC" id="3.4.21.89"/>
    </reaction>
</comment>
<name>A0A5C6UUM0_9FLAO</name>
<proteinExistence type="inferred from homology"/>
<keyword evidence="8" id="KW-1133">Transmembrane helix</keyword>
<protein>
    <recommendedName>
        <fullName evidence="4">Signal peptidase I</fullName>
        <ecNumber evidence="3">3.4.21.89</ecNumber>
    </recommendedName>
    <alternativeName>
        <fullName evidence="6">Leader peptidase I</fullName>
    </alternativeName>
</protein>
<dbReference type="RefSeq" id="WP_147014960.1">
    <property type="nucleotide sequence ID" value="NZ_VORB01000008.1"/>
</dbReference>
<comment type="similarity">
    <text evidence="2">Belongs to the peptidase S26 family.</text>
</comment>
<feature type="domain" description="Peptidase S26" evidence="9">
    <location>
        <begin position="122"/>
        <end position="324"/>
    </location>
</feature>
<dbReference type="SUPFAM" id="SSF51306">
    <property type="entry name" value="LexA/Signal peptidase"/>
    <property type="match status" value="1"/>
</dbReference>
<evidence type="ECO:0000313" key="11">
    <source>
        <dbReference type="Proteomes" id="UP000321168"/>
    </source>
</evidence>
<dbReference type="PRINTS" id="PR00727">
    <property type="entry name" value="LEADERPTASE"/>
</dbReference>
<dbReference type="Gene3D" id="2.10.109.10">
    <property type="entry name" value="Umud Fragment, subunit A"/>
    <property type="match status" value="2"/>
</dbReference>
<sequence>MSAYIVLALIFITQLIALPYFFAKAGRKAWEGAIPFYNWLIWTKVIQKPWYWALIMLFPGVNILMLAVLNVELANAFNQRKIQDHLLAIFLPFIYLPYLAFSVKPEYVGPIDWKNKKKGIAREWGHAIVFAVIAASLIRGYAIEAYTIPTGSMEKSLLIGDYLFVSKLSYGPRIPETPLSIPFTHHTIPGTDGMKSFTDWLSFPYFRLPGLGKVERFDPVVFNFAPGDTVIVDMQQQDLGQNSRDMAVRLNRASRPVTDQQVKAAKQYLLNNKDWVVRPNDKKENYIKRCIGMPGDTLKIVDAQVFIDGKAIENPENYQQAYNVLSSTPLNRSVLKRRFNINSNDVFEGMNGREYNVPLNPRDADKLKEIPGVIAVEQEISEKRSTPPANMPIFPNDPGFNWTEDNFGPLYIPKKGATINLNLGLLPLYETVIRKYEGNDLKVKKGKIYINGEQTSKYTFKMDYYFMMGDNRHRSADSRYWGFVPENHVVGKAVFIWFSTDPETGIRWDRIFSFAN</sequence>
<dbReference type="OrthoDB" id="9802919at2"/>
<dbReference type="GO" id="GO:0004252">
    <property type="term" value="F:serine-type endopeptidase activity"/>
    <property type="evidence" value="ECO:0007669"/>
    <property type="project" value="InterPro"/>
</dbReference>
<keyword evidence="8" id="KW-0472">Membrane</keyword>
<evidence type="ECO:0000256" key="2">
    <source>
        <dbReference type="ARBA" id="ARBA00009370"/>
    </source>
</evidence>
<evidence type="ECO:0000256" key="7">
    <source>
        <dbReference type="PIRSR" id="PIRSR600223-1"/>
    </source>
</evidence>
<dbReference type="InterPro" id="IPR036286">
    <property type="entry name" value="LexA/Signal_pep-like_sf"/>
</dbReference>
<evidence type="ECO:0000256" key="8">
    <source>
        <dbReference type="SAM" id="Phobius"/>
    </source>
</evidence>
<keyword evidence="5" id="KW-0378">Hydrolase</keyword>
<evidence type="ECO:0000313" key="10">
    <source>
        <dbReference type="EMBL" id="TXC77072.1"/>
    </source>
</evidence>
<dbReference type="PROSITE" id="PS00761">
    <property type="entry name" value="SPASE_I_3"/>
    <property type="match status" value="1"/>
</dbReference>
<feature type="transmembrane region" description="Helical" evidence="8">
    <location>
        <begin position="50"/>
        <end position="73"/>
    </location>
</feature>
<dbReference type="AlphaFoldDB" id="A0A5C6UUM0"/>
<dbReference type="PANTHER" id="PTHR43390:SF1">
    <property type="entry name" value="CHLOROPLAST PROCESSING PEPTIDASE"/>
    <property type="match status" value="1"/>
</dbReference>
<keyword evidence="8" id="KW-0812">Transmembrane</keyword>
<dbReference type="InterPro" id="IPR000223">
    <property type="entry name" value="Pept_S26A_signal_pept_1"/>
</dbReference>
<dbReference type="GO" id="GO:0006465">
    <property type="term" value="P:signal peptide processing"/>
    <property type="evidence" value="ECO:0007669"/>
    <property type="project" value="InterPro"/>
</dbReference>
<dbReference type="Proteomes" id="UP000321168">
    <property type="component" value="Unassembled WGS sequence"/>
</dbReference>